<accession>A0A8S1C6T9</accession>
<dbReference type="AlphaFoldDB" id="A0A8S1C6T9"/>
<evidence type="ECO:0000256" key="1">
    <source>
        <dbReference type="SAM" id="MobiDB-lite"/>
    </source>
</evidence>
<keyword evidence="2" id="KW-0732">Signal</keyword>
<evidence type="ECO:0000313" key="4">
    <source>
        <dbReference type="Proteomes" id="UP000494165"/>
    </source>
</evidence>
<organism evidence="3 4">
    <name type="scientific">Cloeon dipterum</name>
    <dbReference type="NCBI Taxonomy" id="197152"/>
    <lineage>
        <taxon>Eukaryota</taxon>
        <taxon>Metazoa</taxon>
        <taxon>Ecdysozoa</taxon>
        <taxon>Arthropoda</taxon>
        <taxon>Hexapoda</taxon>
        <taxon>Insecta</taxon>
        <taxon>Pterygota</taxon>
        <taxon>Palaeoptera</taxon>
        <taxon>Ephemeroptera</taxon>
        <taxon>Pisciforma</taxon>
        <taxon>Baetidae</taxon>
        <taxon>Cloeon</taxon>
    </lineage>
</organism>
<feature type="compositionally biased region" description="Low complexity" evidence="1">
    <location>
        <begin position="396"/>
        <end position="406"/>
    </location>
</feature>
<feature type="compositionally biased region" description="Low complexity" evidence="1">
    <location>
        <begin position="574"/>
        <end position="589"/>
    </location>
</feature>
<dbReference type="EMBL" id="CADEPI010000018">
    <property type="protein sequence ID" value="CAB3364882.1"/>
    <property type="molecule type" value="Genomic_DNA"/>
</dbReference>
<feature type="compositionally biased region" description="Polar residues" evidence="1">
    <location>
        <begin position="597"/>
        <end position="613"/>
    </location>
</feature>
<feature type="region of interest" description="Disordered" evidence="1">
    <location>
        <begin position="265"/>
        <end position="319"/>
    </location>
</feature>
<proteinExistence type="predicted"/>
<feature type="compositionally biased region" description="Polar residues" evidence="1">
    <location>
        <begin position="922"/>
        <end position="933"/>
    </location>
</feature>
<reference evidence="3 4" key="1">
    <citation type="submission" date="2020-04" db="EMBL/GenBank/DDBJ databases">
        <authorList>
            <person name="Alioto T."/>
            <person name="Alioto T."/>
            <person name="Gomez Garrido J."/>
        </authorList>
    </citation>
    <scope>NUCLEOTIDE SEQUENCE [LARGE SCALE GENOMIC DNA]</scope>
</reference>
<sequence length="933" mass="102377">MKPFTTTTTLATVLIVASCLLAAHADNTNAKKVARRGASNVEFLPSISRSLPVSRYQQFPSHYFDRNTPALITRHRPGPRRLVHGKPPPYAVQMEPLVQYSQRDPLYQEIGGDLDRKYHSSGSRYQHYQSHSPKYVLIKEPEPIIEIIVQESNETLPTPAPLDLPATNKPREPVEVFYVKYKKDEHSDGVIYDKPVPAVTPSEPLDVPAHGVEDSTPGTYGPPTYAPTPAPLGPSTTLRTIIKPDSEQVHVSTGGLKISFGAPKEEHSYKAKRQQPSFGVPSARFQSSSSFSPQFSSGPDFPTQSRFLSPPPRGSPTPFVSSFSRPNLPQFTGKFESFHQGPFSFGGKLEPVPFKQPSTGKIEFYDGSQFGSFLPDTHPRFNDPVNALPPPPPFASRPTFSSPSSFAGPTVSSFRSRPARPFPQAFVASQPQFSQSLPSPPSTNFPSAASFAGRLPQPLPFSSHPSTFTHFEQKPQRPAFKPLPTFEPATTEHTSPQPPPPTTQRPSTSHQTAARPVFAQQPTAGPEIVKSLSPSAEELRQQQQEQFRREQEYFHEIQKIQHELELRKNNQTNTATSKAPFTITTTTKKATADNHKNNVASEPTTTPAPTNNFVLPDEVPDDLRKQLLESGILSNADIQILDYDKVGDIPVDSLPPEALQQFLGATKGGAASASEPVPQIVLPSSSHRRSGEDDNVAEASNLGSNNIPGPVEVKVVRYHHGEEEGASRKYLQDDAATLDPVKLNAAGYNSYLPLTVNGDYFPIPPAKELQGRAVTSVVVLAPVVQEDKQFARRNGHVLETEQSVEFVAGRTLTDLVKKPSKQAFKKFFDNEKKTPTSKQSVVLLVTKSAEEGEKDEAADEEKEIFMYDVNTQQVRKLEGELSSSFVQLALENSSNQEEPATEKVPSKAEATTTEAPPKKESVSISSGYSRTAH</sequence>
<gene>
    <name evidence="3" type="ORF">CLODIP_2_CD12408</name>
</gene>
<comment type="caution">
    <text evidence="3">The sequence shown here is derived from an EMBL/GenBank/DDBJ whole genome shotgun (WGS) entry which is preliminary data.</text>
</comment>
<dbReference type="Proteomes" id="UP000494165">
    <property type="component" value="Unassembled WGS sequence"/>
</dbReference>
<protein>
    <recommendedName>
        <fullName evidence="5">DUF4794 domain-containing protein</fullName>
    </recommendedName>
</protein>
<evidence type="ECO:0000313" key="3">
    <source>
        <dbReference type="EMBL" id="CAB3364882.1"/>
    </source>
</evidence>
<dbReference type="PROSITE" id="PS51257">
    <property type="entry name" value="PROKAR_LIPOPROTEIN"/>
    <property type="match status" value="1"/>
</dbReference>
<feature type="region of interest" description="Disordered" evidence="1">
    <location>
        <begin position="565"/>
        <end position="617"/>
    </location>
</feature>
<feature type="region of interest" description="Disordered" evidence="1">
    <location>
        <begin position="669"/>
        <end position="708"/>
    </location>
</feature>
<feature type="compositionally biased region" description="Low complexity" evidence="1">
    <location>
        <begin position="281"/>
        <end position="302"/>
    </location>
</feature>
<evidence type="ECO:0000256" key="2">
    <source>
        <dbReference type="SAM" id="SignalP"/>
    </source>
</evidence>
<feature type="signal peptide" evidence="2">
    <location>
        <begin position="1"/>
        <end position="25"/>
    </location>
</feature>
<feature type="region of interest" description="Disordered" evidence="1">
    <location>
        <begin position="890"/>
        <end position="933"/>
    </location>
</feature>
<keyword evidence="4" id="KW-1185">Reference proteome</keyword>
<name>A0A8S1C6T9_9INSE</name>
<feature type="region of interest" description="Disordered" evidence="1">
    <location>
        <begin position="384"/>
        <end position="553"/>
    </location>
</feature>
<feature type="chain" id="PRO_5035792831" description="DUF4794 domain-containing protein" evidence="2">
    <location>
        <begin position="26"/>
        <end position="933"/>
    </location>
</feature>
<evidence type="ECO:0008006" key="5">
    <source>
        <dbReference type="Google" id="ProtNLM"/>
    </source>
</evidence>
<dbReference type="OrthoDB" id="6378339at2759"/>